<evidence type="ECO:0000259" key="1">
    <source>
        <dbReference type="SMART" id="SM00858"/>
    </source>
</evidence>
<dbReference type="SUPFAM" id="SSF51735">
    <property type="entry name" value="NAD(P)-binding Rossmann-fold domains"/>
    <property type="match status" value="1"/>
</dbReference>
<dbReference type="RefSeq" id="WP_288196359.1">
    <property type="nucleotide sequence ID" value="NZ_LT608334.1"/>
</dbReference>
<dbReference type="Pfam" id="PF21135">
    <property type="entry name" value="DRL_cat"/>
    <property type="match status" value="1"/>
</dbReference>
<dbReference type="InterPro" id="IPR048423">
    <property type="entry name" value="DRL_cat"/>
</dbReference>
<evidence type="ECO:0000313" key="2">
    <source>
        <dbReference type="EMBL" id="SCM76108.1"/>
    </source>
</evidence>
<dbReference type="CDD" id="cd11616">
    <property type="entry name" value="SAF_DH_OX_like"/>
    <property type="match status" value="1"/>
</dbReference>
<accession>A0A212LF50</accession>
<gene>
    <name evidence="2" type="ORF">KL86PLE_30555</name>
</gene>
<dbReference type="SMART" id="SM00858">
    <property type="entry name" value="SAF"/>
    <property type="match status" value="1"/>
</dbReference>
<dbReference type="Gene3D" id="3.40.50.720">
    <property type="entry name" value="NAD(P)-binding Rossmann-like Domain"/>
    <property type="match status" value="1"/>
</dbReference>
<feature type="domain" description="SAF" evidence="1">
    <location>
        <begin position="344"/>
        <end position="409"/>
    </location>
</feature>
<dbReference type="InterPro" id="IPR013974">
    <property type="entry name" value="SAF"/>
</dbReference>
<dbReference type="InterPro" id="IPR036291">
    <property type="entry name" value="NAD(P)-bd_dom_sf"/>
</dbReference>
<sequence length="428" mass="45628">MYEIDKRLLEREKAGDPIAVAVVGAGQMGTEIISQIGEMKGMEVYVVVDLSFERAAAGYASSRKKADVVRTNDLAEAEAAVAAGRRIATTDYRLATRLTAVAAVVDATGQAEMGATVSLDAFDHKKHVVMMNVECDVTIGPVLHRFAENAGVVYSWAAGDEPAAILELHRFANALGFEIVAAGKGKNNPLNYASTPDTERAKAEARNMNARMLCEFVDGSKTAVEMAAVSNATGLVPDVRGMHGARSSVADLTRVFVPKAEGGVLGRKGVVDFAIGVHPGVFVIITTDNPRIRDGLVQRDMGNGPYYTLYRPYHLCSIEVPLTIAQCVLYGESSGHAAGGLVSECIAITKKALKPGDVLDGIGEFCYRGSIETAAVARAERLLPLGLAKGCVVTTEVPEGTPLTYDMVEPAKETVLLQLRRIQDQLYA</sequence>
<reference evidence="2" key="1">
    <citation type="submission" date="2016-08" db="EMBL/GenBank/DDBJ databases">
        <authorList>
            <person name="Seilhamer J.J."/>
        </authorList>
    </citation>
    <scope>NUCLEOTIDE SEQUENCE</scope>
    <source>
        <strain evidence="2">86</strain>
    </source>
</reference>
<dbReference type="AlphaFoldDB" id="A0A212LF50"/>
<dbReference type="PANTHER" id="PTHR37850:SF2">
    <property type="entry name" value="SAF DOMAIN PROTEIN"/>
    <property type="match status" value="1"/>
</dbReference>
<dbReference type="EMBL" id="FMJD01000007">
    <property type="protein sequence ID" value="SCM76108.1"/>
    <property type="molecule type" value="Genomic_DNA"/>
</dbReference>
<name>A0A212LF50_9HYPH</name>
<proteinExistence type="predicted"/>
<dbReference type="PANTHER" id="PTHR37850">
    <property type="entry name" value="STRU PROTEIN"/>
    <property type="match status" value="1"/>
</dbReference>
<organism evidence="2">
    <name type="scientific">uncultured Pleomorphomonas sp</name>
    <dbReference type="NCBI Taxonomy" id="442121"/>
    <lineage>
        <taxon>Bacteria</taxon>
        <taxon>Pseudomonadati</taxon>
        <taxon>Pseudomonadota</taxon>
        <taxon>Alphaproteobacteria</taxon>
        <taxon>Hyphomicrobiales</taxon>
        <taxon>Pleomorphomonadaceae</taxon>
        <taxon>Pleomorphomonas</taxon>
        <taxon>environmental samples</taxon>
    </lineage>
</organism>
<protein>
    <submittedName>
        <fullName evidence="2">Putative dihydrodipicolinate reductase domain protein</fullName>
    </submittedName>
</protein>